<keyword evidence="2" id="KW-1185">Reference proteome</keyword>
<dbReference type="Proteomes" id="UP000266673">
    <property type="component" value="Unassembled WGS sequence"/>
</dbReference>
<evidence type="ECO:0008006" key="3">
    <source>
        <dbReference type="Google" id="ProtNLM"/>
    </source>
</evidence>
<evidence type="ECO:0000313" key="2">
    <source>
        <dbReference type="Proteomes" id="UP000266673"/>
    </source>
</evidence>
<dbReference type="OrthoDB" id="2314710at2759"/>
<reference evidence="1 2" key="1">
    <citation type="submission" date="2018-06" db="EMBL/GenBank/DDBJ databases">
        <title>Comparative genomics reveals the genomic features of Rhizophagus irregularis, R. cerebriforme, R. diaphanum and Gigaspora rosea, and their symbiotic lifestyle signature.</title>
        <authorList>
            <person name="Morin E."/>
            <person name="San Clemente H."/>
            <person name="Chen E.C.H."/>
            <person name="De La Providencia I."/>
            <person name="Hainaut M."/>
            <person name="Kuo A."/>
            <person name="Kohler A."/>
            <person name="Murat C."/>
            <person name="Tang N."/>
            <person name="Roy S."/>
            <person name="Loubradou J."/>
            <person name="Henrissat B."/>
            <person name="Grigoriev I.V."/>
            <person name="Corradi N."/>
            <person name="Roux C."/>
            <person name="Martin F.M."/>
        </authorList>
    </citation>
    <scope>NUCLEOTIDE SEQUENCE [LARGE SCALE GENOMIC DNA]</scope>
    <source>
        <strain evidence="1 2">DAOM 194757</strain>
    </source>
</reference>
<gene>
    <name evidence="1" type="ORF">C2G38_2271617</name>
</gene>
<proteinExistence type="predicted"/>
<name>A0A397W126_9GLOM</name>
<dbReference type="PANTHER" id="PTHR47718:SF7">
    <property type="entry name" value="PROTEIN FAR1-RELATED SEQUENCE"/>
    <property type="match status" value="1"/>
</dbReference>
<comment type="caution">
    <text evidence="1">The sequence shown here is derived from an EMBL/GenBank/DDBJ whole genome shotgun (WGS) entry which is preliminary data.</text>
</comment>
<dbReference type="PANTHER" id="PTHR47718">
    <property type="entry name" value="OS01G0519700 PROTEIN"/>
    <property type="match status" value="1"/>
</dbReference>
<accession>A0A397W126</accession>
<sequence length="407" mass="47613">MKRFVWRLQNTYYRVNKVLVKSSYLMGTLDKIKESWGKAFICTYFTAGMTSTQRVEGINSIIKKYVNSKSSLVEFFRGIQEFFFDQTTKAEYRDWIESLPYTNILTTSASERIFPHIIENLKKYLTTEIYFIQKAQLDIGLEYNIALILPEQYESFKEDFIYENDPNSDDYADFAQISLESIISQIDKTKIIEVWRVTYLTHNPKSSPHFVILFHDKKVNQINAELDIEDSDNPNCQEQVFIDITGQHSCITQSSTILSIFREDLEDTTNDVNKKIEKRHLYSDLFGLGRKIAQIATEKRRYDVLNTFNQVLDELYDDINEETSESASKKILNPHVIKCRRRPSFKRQKSFVEIHKDKQDGNHSNKESRACSNCEQTNHNVHRCSAPCKLCKQNGHTYLRCKGKNVN</sequence>
<organism evidence="1 2">
    <name type="scientific">Gigaspora rosea</name>
    <dbReference type="NCBI Taxonomy" id="44941"/>
    <lineage>
        <taxon>Eukaryota</taxon>
        <taxon>Fungi</taxon>
        <taxon>Fungi incertae sedis</taxon>
        <taxon>Mucoromycota</taxon>
        <taxon>Glomeromycotina</taxon>
        <taxon>Glomeromycetes</taxon>
        <taxon>Diversisporales</taxon>
        <taxon>Gigasporaceae</taxon>
        <taxon>Gigaspora</taxon>
    </lineage>
</organism>
<dbReference type="EMBL" id="QKWP01000153">
    <property type="protein sequence ID" value="RIB26003.1"/>
    <property type="molecule type" value="Genomic_DNA"/>
</dbReference>
<dbReference type="AlphaFoldDB" id="A0A397W126"/>
<protein>
    <recommendedName>
        <fullName evidence="3">MULE transposase domain-containing protein</fullName>
    </recommendedName>
</protein>
<evidence type="ECO:0000313" key="1">
    <source>
        <dbReference type="EMBL" id="RIB26003.1"/>
    </source>
</evidence>